<protein>
    <recommendedName>
        <fullName evidence="3">Matrix-remodeling-associated protein 7 helical domain-containing protein</fullName>
    </recommendedName>
</protein>
<feature type="transmembrane region" description="Helical" evidence="2">
    <location>
        <begin position="20"/>
        <end position="39"/>
    </location>
</feature>
<feature type="compositionally biased region" description="Basic residues" evidence="1">
    <location>
        <begin position="137"/>
        <end position="152"/>
    </location>
</feature>
<feature type="non-terminal residue" evidence="4">
    <location>
        <position position="270"/>
    </location>
</feature>
<feature type="domain" description="Matrix-remodeling-associated protein 7 helical" evidence="3">
    <location>
        <begin position="209"/>
        <end position="269"/>
    </location>
</feature>
<gene>
    <name evidence="4" type="ORF">MSPICULIGERA_LOCUS8667</name>
</gene>
<feature type="compositionally biased region" description="Basic and acidic residues" evidence="1">
    <location>
        <begin position="153"/>
        <end position="168"/>
    </location>
</feature>
<comment type="caution">
    <text evidence="4">The sequence shown here is derived from an EMBL/GenBank/DDBJ whole genome shotgun (WGS) entry which is preliminary data.</text>
</comment>
<dbReference type="EMBL" id="CATQJA010002278">
    <property type="protein sequence ID" value="CAJ0570223.1"/>
    <property type="molecule type" value="Genomic_DNA"/>
</dbReference>
<feature type="region of interest" description="Disordered" evidence="1">
    <location>
        <begin position="115"/>
        <end position="168"/>
    </location>
</feature>
<dbReference type="InterPro" id="IPR057534">
    <property type="entry name" value="MXRA7_helical"/>
</dbReference>
<evidence type="ECO:0000256" key="2">
    <source>
        <dbReference type="SAM" id="Phobius"/>
    </source>
</evidence>
<dbReference type="InterPro" id="IPR026622">
    <property type="entry name" value="Mxra7"/>
</dbReference>
<dbReference type="AlphaFoldDB" id="A0AA36CK02"/>
<keyword evidence="5" id="KW-1185">Reference proteome</keyword>
<keyword evidence="2" id="KW-0472">Membrane</keyword>
<evidence type="ECO:0000259" key="3">
    <source>
        <dbReference type="Pfam" id="PF25473"/>
    </source>
</evidence>
<dbReference type="PANTHER" id="PTHR21845">
    <property type="entry name" value="TRANSMEMBRANE ANCHOR PROTEIN 1"/>
    <property type="match status" value="1"/>
</dbReference>
<feature type="compositionally biased region" description="Acidic residues" evidence="1">
    <location>
        <begin position="115"/>
        <end position="126"/>
    </location>
</feature>
<proteinExistence type="predicted"/>
<organism evidence="4 5">
    <name type="scientific">Mesorhabditis spiculigera</name>
    <dbReference type="NCBI Taxonomy" id="96644"/>
    <lineage>
        <taxon>Eukaryota</taxon>
        <taxon>Metazoa</taxon>
        <taxon>Ecdysozoa</taxon>
        <taxon>Nematoda</taxon>
        <taxon>Chromadorea</taxon>
        <taxon>Rhabditida</taxon>
        <taxon>Rhabditina</taxon>
        <taxon>Rhabditomorpha</taxon>
        <taxon>Rhabditoidea</taxon>
        <taxon>Rhabditidae</taxon>
        <taxon>Mesorhabditinae</taxon>
        <taxon>Mesorhabditis</taxon>
    </lineage>
</organism>
<name>A0AA36CK02_9BILA</name>
<reference evidence="4" key="1">
    <citation type="submission" date="2023-06" db="EMBL/GenBank/DDBJ databases">
        <authorList>
            <person name="Delattre M."/>
        </authorList>
    </citation>
    <scope>NUCLEOTIDE SEQUENCE</scope>
    <source>
        <strain evidence="4">AF72</strain>
    </source>
</reference>
<evidence type="ECO:0000256" key="1">
    <source>
        <dbReference type="SAM" id="MobiDB-lite"/>
    </source>
</evidence>
<dbReference type="PANTHER" id="PTHR21845:SF2">
    <property type="entry name" value="MATRIX-REMODELING-ASSOCIATED PROTEIN 7"/>
    <property type="match status" value="1"/>
</dbReference>
<accession>A0AA36CK02</accession>
<dbReference type="Proteomes" id="UP001177023">
    <property type="component" value="Unassembled WGS sequence"/>
</dbReference>
<keyword evidence="2" id="KW-1133">Transmembrane helix</keyword>
<feature type="compositionally biased region" description="Basic and acidic residues" evidence="1">
    <location>
        <begin position="127"/>
        <end position="136"/>
    </location>
</feature>
<sequence length="270" mass="31279">MNGRFPRGITLFTHENPWTVIISTLLLGVVIGTFSFAAAHFSARRTVKKAVPNQKEKEEEEGDKIEHADPHIPAALLGCIDKKMIAALRKGKDLIRQSEDGKALIETKYRFTMDAENEEKEEEEEMELKPKKEMNIKGKKGKKHNNNNKREKKYKENKEKEADKKEKKTNNTFDRTLINTDMALDMDLSSLADEDLIGKLGELHGKLKTAEIRAKSRSIEKRMSDEQRDEEARIRQQQMEQIYRLMMADEQKFGIHDKGEMEEQLKLYSL</sequence>
<dbReference type="Pfam" id="PF25473">
    <property type="entry name" value="MXRA7_helical"/>
    <property type="match status" value="1"/>
</dbReference>
<evidence type="ECO:0000313" key="5">
    <source>
        <dbReference type="Proteomes" id="UP001177023"/>
    </source>
</evidence>
<evidence type="ECO:0000313" key="4">
    <source>
        <dbReference type="EMBL" id="CAJ0570223.1"/>
    </source>
</evidence>
<keyword evidence="2" id="KW-0812">Transmembrane</keyword>